<name>A0A090Y9C9_9BACI</name>
<dbReference type="Proteomes" id="UP000264294">
    <property type="component" value="Unassembled WGS sequence"/>
</dbReference>
<comment type="caution">
    <text evidence="1">The sequence shown here is derived from an EMBL/GenBank/DDBJ whole genome shotgun (WGS) entry which is preliminary data.</text>
</comment>
<keyword evidence="4" id="KW-1185">Reference proteome</keyword>
<gene>
    <name evidence="2" type="ORF">D0U04_21630</name>
    <name evidence="1" type="ORF">DJ93_6026</name>
</gene>
<dbReference type="EMBL" id="JMQC01000012">
    <property type="protein sequence ID" value="KFM94801.1"/>
    <property type="molecule type" value="Genomic_DNA"/>
</dbReference>
<evidence type="ECO:0000313" key="3">
    <source>
        <dbReference type="Proteomes" id="UP000029389"/>
    </source>
</evidence>
<reference evidence="1 3" key="1">
    <citation type="submission" date="2014-04" db="EMBL/GenBank/DDBJ databases">
        <authorList>
            <person name="Bishop-Lilly K.A."/>
            <person name="Broomall S.M."/>
            <person name="Chain P.S."/>
            <person name="Chertkov O."/>
            <person name="Coyne S.R."/>
            <person name="Daligault H.E."/>
            <person name="Davenport K.W."/>
            <person name="Erkkila T."/>
            <person name="Frey K.G."/>
            <person name="Gibbons H.S."/>
            <person name="Gu W."/>
            <person name="Jaissle J."/>
            <person name="Johnson S.L."/>
            <person name="Koroleva G.I."/>
            <person name="Ladner J.T."/>
            <person name="Lo C.-C."/>
            <person name="Minogue T.D."/>
            <person name="Munk C."/>
            <person name="Palacios G.F."/>
            <person name="Redden C.L."/>
            <person name="Rosenzweig C.N."/>
            <person name="Scholz M.B."/>
            <person name="Teshima H."/>
            <person name="Xu Y."/>
        </authorList>
    </citation>
    <scope>NUCLEOTIDE SEQUENCE [LARGE SCALE GENOMIC DNA]</scope>
    <source>
        <strain evidence="1 3">BHP</strain>
    </source>
</reference>
<dbReference type="EMBL" id="QVOD01000034">
    <property type="protein sequence ID" value="RFT64483.1"/>
    <property type="molecule type" value="Genomic_DNA"/>
</dbReference>
<dbReference type="AlphaFoldDB" id="A0A090Y9C9"/>
<evidence type="ECO:0000313" key="1">
    <source>
        <dbReference type="EMBL" id="KFM94801.1"/>
    </source>
</evidence>
<evidence type="ECO:0008006" key="5">
    <source>
        <dbReference type="Google" id="ProtNLM"/>
    </source>
</evidence>
<proteinExistence type="predicted"/>
<reference evidence="2 4" key="2">
    <citation type="submission" date="2018-08" db="EMBL/GenBank/DDBJ databases">
        <title>Bacillus clarus sp. nov. strain PS00077A.</title>
        <authorList>
            <person name="Mendez Acevedo M."/>
            <person name="Carroll L."/>
            <person name="Mukherjee M."/>
            <person name="Wiedmann M."/>
            <person name="Kovac J."/>
        </authorList>
    </citation>
    <scope>NUCLEOTIDE SEQUENCE [LARGE SCALE GENOMIC DNA]</scope>
    <source>
        <strain evidence="2 4">PS00077A</strain>
    </source>
</reference>
<dbReference type="Proteomes" id="UP000029389">
    <property type="component" value="Unassembled WGS sequence"/>
</dbReference>
<sequence length="237" mass="27649">MLKFIQNFLVNRQKDKEKEKELSAQESLAVEDIRDNVIITKHKKLVMVFWVSAINLDLMSIDEQAYVFESFENFLAAQEEDLQFENIAQPVNLRNYTHFLVGKHESEPNQFKKRLQASYAQFANEQQVVKDVVKKEHYVVIDQKIEGDDEISYQEALQELRQRGKEMQDQIISMLGQDMNLECHMLSNGQLLALLQIFYNYIDAVHDSLQDTKVPQIIRGQVKGKEMMQDGYIESIG</sequence>
<accession>A0A090Y9C9</accession>
<dbReference type="PATRIC" id="fig|1405.8.peg.6120"/>
<organism evidence="1 3">
    <name type="scientific">Bacillus clarus</name>
    <dbReference type="NCBI Taxonomy" id="2338372"/>
    <lineage>
        <taxon>Bacteria</taxon>
        <taxon>Bacillati</taxon>
        <taxon>Bacillota</taxon>
        <taxon>Bacilli</taxon>
        <taxon>Bacillales</taxon>
        <taxon>Bacillaceae</taxon>
        <taxon>Bacillus</taxon>
        <taxon>Bacillus cereus group</taxon>
    </lineage>
</organism>
<evidence type="ECO:0000313" key="4">
    <source>
        <dbReference type="Proteomes" id="UP000264294"/>
    </source>
</evidence>
<dbReference type="RefSeq" id="WP_042985253.1">
    <property type="nucleotide sequence ID" value="NZ_JMQC01000012.1"/>
</dbReference>
<evidence type="ECO:0000313" key="2">
    <source>
        <dbReference type="EMBL" id="RFT64483.1"/>
    </source>
</evidence>
<protein>
    <recommendedName>
        <fullName evidence="5">TrsD</fullName>
    </recommendedName>
</protein>